<name>A0A1U7CSH2_9BACT</name>
<evidence type="ECO:0000313" key="2">
    <source>
        <dbReference type="Proteomes" id="UP000186309"/>
    </source>
</evidence>
<accession>A0A1U7CSH2</accession>
<dbReference type="AlphaFoldDB" id="A0A1U7CSH2"/>
<dbReference type="KEGG" id="pbor:BSF38_03379"/>
<dbReference type="STRING" id="1387353.BSF38_03379"/>
<organism evidence="1 2">
    <name type="scientific">Paludisphaera borealis</name>
    <dbReference type="NCBI Taxonomy" id="1387353"/>
    <lineage>
        <taxon>Bacteria</taxon>
        <taxon>Pseudomonadati</taxon>
        <taxon>Planctomycetota</taxon>
        <taxon>Planctomycetia</taxon>
        <taxon>Isosphaerales</taxon>
        <taxon>Isosphaeraceae</taxon>
        <taxon>Paludisphaera</taxon>
    </lineage>
</organism>
<dbReference type="EMBL" id="CP019082">
    <property type="protein sequence ID" value="APW61849.1"/>
    <property type="molecule type" value="Genomic_DNA"/>
</dbReference>
<keyword evidence="2" id="KW-1185">Reference proteome</keyword>
<reference evidence="2" key="1">
    <citation type="submission" date="2016-12" db="EMBL/GenBank/DDBJ databases">
        <title>Comparative genomics of four Isosphaeraceae planctomycetes: a common pool of plasmids and glycoside hydrolase genes.</title>
        <authorList>
            <person name="Ivanova A."/>
        </authorList>
    </citation>
    <scope>NUCLEOTIDE SEQUENCE [LARGE SCALE GENOMIC DNA]</scope>
    <source>
        <strain evidence="2">PX4</strain>
    </source>
</reference>
<protein>
    <submittedName>
        <fullName evidence="1">Uncharacterized protein</fullName>
    </submittedName>
</protein>
<proteinExistence type="predicted"/>
<gene>
    <name evidence="1" type="ORF">BSF38_03379</name>
</gene>
<evidence type="ECO:0000313" key="1">
    <source>
        <dbReference type="EMBL" id="APW61849.1"/>
    </source>
</evidence>
<dbReference type="Proteomes" id="UP000186309">
    <property type="component" value="Chromosome"/>
</dbReference>
<sequence length="160" mass="17511">MSRVAVSKSQMRTIRDLIAAFPSESPHSAYVAQHGALPLYVSWGATIGITPKGKIVEWSTEGDYEGLRPADPSWVISALVQGSKKWPALTALIPPRPPTAHTCPDCHGTGRIHGVPENIADGVGCSCRGVGWIEPQVEERRSMLSRLRDRLPRLRRRDGP</sequence>